<dbReference type="RefSeq" id="WP_265687145.1">
    <property type="nucleotide sequence ID" value="NZ_JAKRRX010000030.1"/>
</dbReference>
<accession>A0A9X3CDA1</accession>
<evidence type="ECO:0000313" key="3">
    <source>
        <dbReference type="Proteomes" id="UP001155586"/>
    </source>
</evidence>
<dbReference type="EMBL" id="JAKRRX010000030">
    <property type="protein sequence ID" value="MCW8333636.1"/>
    <property type="molecule type" value="Genomic_DNA"/>
</dbReference>
<dbReference type="AlphaFoldDB" id="A0A9X3CDA1"/>
<name>A0A9X3CDA1_9VIBR</name>
<protein>
    <submittedName>
        <fullName evidence="2">TolC family protein</fullName>
    </submittedName>
</protein>
<organism evidence="2 3">
    <name type="scientific">Vibrio paucivorans</name>
    <dbReference type="NCBI Taxonomy" id="2829489"/>
    <lineage>
        <taxon>Bacteria</taxon>
        <taxon>Pseudomonadati</taxon>
        <taxon>Pseudomonadota</taxon>
        <taxon>Gammaproteobacteria</taxon>
        <taxon>Vibrionales</taxon>
        <taxon>Vibrionaceae</taxon>
        <taxon>Vibrio</taxon>
    </lineage>
</organism>
<sequence>MKIISATTIVKFIFPIFFTFATLETHSTELDNNINPNNPFHSWLPEFMDRFNNLPEVNVQLNRRQQAQLNIKAASKAIYNPELGVSYQNSTEDTYGIDISQTIDVGNKRGIATRIAEFENEILASNIILERNEMLASRLQALVDQEQANKLLAYQKQQLELAQKQLDNARQRAEVGDLSNVELQLMQLDFSNNVADYALAEQQAILANSEVLTLLGESDLPFTGFIGALTTEAHAITSTELPALKSAYQQVQLAKLIIEQAKADGSVDSSVSLSAEREGEENTFGIGVSVPLQIRNNYSEAIAIANQDVLIAEKNYLSQERTLAQQQTYFSISFPKLMEQYLEWKNQVQSSGQDATDSLSQQWEVNDISTTDYLQSQSQMNDNYIAGLALESALYESWLTWMGASGQLEEFLNRLLTSTNMSQSVKQN</sequence>
<dbReference type="Gene3D" id="1.20.1600.10">
    <property type="entry name" value="Outer membrane efflux proteins (OEP)"/>
    <property type="match status" value="1"/>
</dbReference>
<evidence type="ECO:0000313" key="2">
    <source>
        <dbReference type="EMBL" id="MCW8333636.1"/>
    </source>
</evidence>
<comment type="similarity">
    <text evidence="1">Belongs to the outer membrane factor (OMF) (TC 1.B.17) family.</text>
</comment>
<dbReference type="SUPFAM" id="SSF56954">
    <property type="entry name" value="Outer membrane efflux proteins (OEP)"/>
    <property type="match status" value="1"/>
</dbReference>
<gene>
    <name evidence="2" type="ORF">MD483_07345</name>
</gene>
<dbReference type="InterPro" id="IPR003423">
    <property type="entry name" value="OMP_efflux"/>
</dbReference>
<evidence type="ECO:0000256" key="1">
    <source>
        <dbReference type="ARBA" id="ARBA00007613"/>
    </source>
</evidence>
<comment type="caution">
    <text evidence="2">The sequence shown here is derived from an EMBL/GenBank/DDBJ whole genome shotgun (WGS) entry which is preliminary data.</text>
</comment>
<proteinExistence type="inferred from homology"/>
<dbReference type="Proteomes" id="UP001155586">
    <property type="component" value="Unassembled WGS sequence"/>
</dbReference>
<keyword evidence="3" id="KW-1185">Reference proteome</keyword>
<dbReference type="Pfam" id="PF02321">
    <property type="entry name" value="OEP"/>
    <property type="match status" value="1"/>
</dbReference>
<reference evidence="2" key="1">
    <citation type="submission" date="2022-02" db="EMBL/GenBank/DDBJ databases">
        <title>Vibrio sp. nov., a new bacterium isolated from Bohai sea, China.</title>
        <authorList>
            <person name="Yuan Y."/>
        </authorList>
    </citation>
    <scope>NUCLEOTIDE SEQUENCE</scope>
    <source>
        <strain evidence="2">DBSS07</strain>
    </source>
</reference>
<dbReference type="GO" id="GO:0015562">
    <property type="term" value="F:efflux transmembrane transporter activity"/>
    <property type="evidence" value="ECO:0007669"/>
    <property type="project" value="InterPro"/>
</dbReference>